<dbReference type="Pfam" id="PF00083">
    <property type="entry name" value="Sugar_tr"/>
    <property type="match status" value="1"/>
</dbReference>
<dbReference type="GO" id="GO:0016020">
    <property type="term" value="C:membrane"/>
    <property type="evidence" value="ECO:0007669"/>
    <property type="project" value="UniProtKB-SubCell"/>
</dbReference>
<comment type="similarity">
    <text evidence="2 7">Belongs to the major facilitator superfamily. Sugar transporter (TC 2.A.1.1) family.</text>
</comment>
<dbReference type="Proteomes" id="UP000184356">
    <property type="component" value="Unassembled WGS sequence"/>
</dbReference>
<sequence length="525" mass="58111">MFRTVEDRPTPKKVYNWRLYTEATIIATGSLLFGYDSAFIGTTIARQSFVDAFNIVESEAADISSNITSTFQAGAFFGAIFCFLLTERIGRKWALQANTLLFLIGAVIMTAATHQLSYIYTGRALTGIACGAITATVPSYIAELSIVSIRGILTGFFEVSYQIGSLVGFWINYGINENMDNSSTASWRVPMAVQIVPAGVLLLGGFVLHESPLWLMRKNREDDAATALEALRKLPRSHQYVQEDIEMIRSRLQDEARIADKYGHGSWAYFRGALYELSRHGMWNRVLLVWCAFVLQNMSGAAAINYYSPTLFASLGITDVALYTGIYGLVKAVASIIFYGVLIDIWGRRRPTVISSLACSLCLWFVGAYVKVGHPADIIDAGGELSPSTEAGGKAATAMIMIYSVFWSFGLNGIPWIVSAEIFPGALRNLTGTWAALVQWLIQFVITKALPYIFNRFGYGTWFFFASWMMLATFWSFFFLPETKGRTLDEMDAIFGYEAGHSSTSHQPKIVPPATASLDRGEETV</sequence>
<dbReference type="InterPro" id="IPR003663">
    <property type="entry name" value="Sugar/inositol_transpt"/>
</dbReference>
<dbReference type="InterPro" id="IPR036259">
    <property type="entry name" value="MFS_trans_sf"/>
</dbReference>
<feature type="transmembrane region" description="Helical" evidence="9">
    <location>
        <begin position="191"/>
        <end position="208"/>
    </location>
</feature>
<feature type="transmembrane region" description="Helical" evidence="9">
    <location>
        <begin position="93"/>
        <end position="112"/>
    </location>
</feature>
<dbReference type="PROSITE" id="PS00217">
    <property type="entry name" value="SUGAR_TRANSPORT_2"/>
    <property type="match status" value="1"/>
</dbReference>
<keyword evidence="4 9" id="KW-0812">Transmembrane</keyword>
<evidence type="ECO:0000256" key="8">
    <source>
        <dbReference type="SAM" id="MobiDB-lite"/>
    </source>
</evidence>
<dbReference type="PROSITE" id="PS50850">
    <property type="entry name" value="MFS"/>
    <property type="match status" value="1"/>
</dbReference>
<dbReference type="InterPro" id="IPR050360">
    <property type="entry name" value="MFS_Sugar_Transporters"/>
</dbReference>
<accession>A0A1L9SYU3</accession>
<keyword evidence="3 7" id="KW-0813">Transport</keyword>
<evidence type="ECO:0000256" key="9">
    <source>
        <dbReference type="SAM" id="Phobius"/>
    </source>
</evidence>
<evidence type="ECO:0000259" key="10">
    <source>
        <dbReference type="PROSITE" id="PS50850"/>
    </source>
</evidence>
<feature type="transmembrane region" description="Helical" evidence="9">
    <location>
        <begin position="287"/>
        <end position="308"/>
    </location>
</feature>
<evidence type="ECO:0000256" key="7">
    <source>
        <dbReference type="RuleBase" id="RU003346"/>
    </source>
</evidence>
<feature type="transmembrane region" description="Helical" evidence="9">
    <location>
        <begin position="152"/>
        <end position="171"/>
    </location>
</feature>
<dbReference type="PRINTS" id="PR00171">
    <property type="entry name" value="SUGRTRNSPORT"/>
</dbReference>
<reference evidence="12" key="1">
    <citation type="journal article" date="2017" name="Genome Biol.">
        <title>Comparative genomics reveals high biological diversity and specific adaptations in the industrially and medically important fungal genus Aspergillus.</title>
        <authorList>
            <person name="de Vries R.P."/>
            <person name="Riley R."/>
            <person name="Wiebenga A."/>
            <person name="Aguilar-Osorio G."/>
            <person name="Amillis S."/>
            <person name="Uchima C.A."/>
            <person name="Anderluh G."/>
            <person name="Asadollahi M."/>
            <person name="Askin M."/>
            <person name="Barry K."/>
            <person name="Battaglia E."/>
            <person name="Bayram O."/>
            <person name="Benocci T."/>
            <person name="Braus-Stromeyer S.A."/>
            <person name="Caldana C."/>
            <person name="Canovas D."/>
            <person name="Cerqueira G.C."/>
            <person name="Chen F."/>
            <person name="Chen W."/>
            <person name="Choi C."/>
            <person name="Clum A."/>
            <person name="Dos Santos R.A."/>
            <person name="Damasio A.R."/>
            <person name="Diallinas G."/>
            <person name="Emri T."/>
            <person name="Fekete E."/>
            <person name="Flipphi M."/>
            <person name="Freyberg S."/>
            <person name="Gallo A."/>
            <person name="Gournas C."/>
            <person name="Habgood R."/>
            <person name="Hainaut M."/>
            <person name="Harispe M.L."/>
            <person name="Henrissat B."/>
            <person name="Hilden K.S."/>
            <person name="Hope R."/>
            <person name="Hossain A."/>
            <person name="Karabika E."/>
            <person name="Karaffa L."/>
            <person name="Karanyi Z."/>
            <person name="Krasevec N."/>
            <person name="Kuo A."/>
            <person name="Kusch H."/>
            <person name="LaButti K."/>
            <person name="Lagendijk E.L."/>
            <person name="Lapidus A."/>
            <person name="Levasseur A."/>
            <person name="Lindquist E."/>
            <person name="Lipzen A."/>
            <person name="Logrieco A.F."/>
            <person name="MacCabe A."/>
            <person name="Maekelae M.R."/>
            <person name="Malavazi I."/>
            <person name="Melin P."/>
            <person name="Meyer V."/>
            <person name="Mielnichuk N."/>
            <person name="Miskei M."/>
            <person name="Molnar A.P."/>
            <person name="Mule G."/>
            <person name="Ngan C.Y."/>
            <person name="Orejas M."/>
            <person name="Orosz E."/>
            <person name="Ouedraogo J.P."/>
            <person name="Overkamp K.M."/>
            <person name="Park H.-S."/>
            <person name="Perrone G."/>
            <person name="Piumi F."/>
            <person name="Punt P.J."/>
            <person name="Ram A.F."/>
            <person name="Ramon A."/>
            <person name="Rauscher S."/>
            <person name="Record E."/>
            <person name="Riano-Pachon D.M."/>
            <person name="Robert V."/>
            <person name="Roehrig J."/>
            <person name="Ruller R."/>
            <person name="Salamov A."/>
            <person name="Salih N.S."/>
            <person name="Samson R.A."/>
            <person name="Sandor E."/>
            <person name="Sanguinetti M."/>
            <person name="Schuetze T."/>
            <person name="Sepcic K."/>
            <person name="Shelest E."/>
            <person name="Sherlock G."/>
            <person name="Sophianopoulou V."/>
            <person name="Squina F.M."/>
            <person name="Sun H."/>
            <person name="Susca A."/>
            <person name="Todd R.B."/>
            <person name="Tsang A."/>
            <person name="Unkles S.E."/>
            <person name="van de Wiele N."/>
            <person name="van Rossen-Uffink D."/>
            <person name="Oliveira J.V."/>
            <person name="Vesth T.C."/>
            <person name="Visser J."/>
            <person name="Yu J.-H."/>
            <person name="Zhou M."/>
            <person name="Andersen M.R."/>
            <person name="Archer D.B."/>
            <person name="Baker S.E."/>
            <person name="Benoit I."/>
            <person name="Brakhage A.A."/>
            <person name="Braus G.H."/>
            <person name="Fischer R."/>
            <person name="Frisvad J.C."/>
            <person name="Goldman G.H."/>
            <person name="Houbraken J."/>
            <person name="Oakley B."/>
            <person name="Pocsi I."/>
            <person name="Scazzocchio C."/>
            <person name="Seiboth B."/>
            <person name="vanKuyk P.A."/>
            <person name="Wortman J."/>
            <person name="Dyer P.S."/>
            <person name="Grigoriev I.V."/>
        </authorList>
    </citation>
    <scope>NUCLEOTIDE SEQUENCE [LARGE SCALE GENOMIC DNA]</scope>
    <source>
        <strain evidence="12">CBS 593.65</strain>
    </source>
</reference>
<feature type="transmembrane region" description="Helical" evidence="9">
    <location>
        <begin position="353"/>
        <end position="370"/>
    </location>
</feature>
<dbReference type="InterPro" id="IPR020846">
    <property type="entry name" value="MFS_dom"/>
</dbReference>
<keyword evidence="12" id="KW-1185">Reference proteome</keyword>
<evidence type="ECO:0000256" key="6">
    <source>
        <dbReference type="ARBA" id="ARBA00023136"/>
    </source>
</evidence>
<dbReference type="VEuPathDB" id="FungiDB:ASPSYDRAFT_95711"/>
<dbReference type="PANTHER" id="PTHR48022:SF60">
    <property type="entry name" value="MAJOR FACILITATOR SUPERFAMILY (MFS) PROFILE DOMAIN-CONTAINING PROTEIN"/>
    <property type="match status" value="1"/>
</dbReference>
<comment type="subcellular location">
    <subcellularLocation>
        <location evidence="1">Membrane</location>
        <topology evidence="1">Multi-pass membrane protein</topology>
    </subcellularLocation>
</comment>
<evidence type="ECO:0000313" key="12">
    <source>
        <dbReference type="Proteomes" id="UP000184356"/>
    </source>
</evidence>
<protein>
    <recommendedName>
        <fullName evidence="10">Major facilitator superfamily (MFS) profile domain-containing protein</fullName>
    </recommendedName>
</protein>
<feature type="region of interest" description="Disordered" evidence="8">
    <location>
        <begin position="501"/>
        <end position="525"/>
    </location>
</feature>
<dbReference type="InterPro" id="IPR005828">
    <property type="entry name" value="MFS_sugar_transport-like"/>
</dbReference>
<feature type="transmembrane region" description="Helical" evidence="9">
    <location>
        <begin position="395"/>
        <end position="418"/>
    </location>
</feature>
<feature type="transmembrane region" description="Helical" evidence="9">
    <location>
        <begin position="430"/>
        <end position="454"/>
    </location>
</feature>
<dbReference type="STRING" id="1036612.A0A1L9SYU3"/>
<dbReference type="NCBIfam" id="TIGR00879">
    <property type="entry name" value="SP"/>
    <property type="match status" value="1"/>
</dbReference>
<keyword evidence="6 9" id="KW-0472">Membrane</keyword>
<feature type="transmembrane region" description="Helical" evidence="9">
    <location>
        <begin position="320"/>
        <end position="341"/>
    </location>
</feature>
<feature type="transmembrane region" description="Helical" evidence="9">
    <location>
        <begin position="460"/>
        <end position="480"/>
    </location>
</feature>
<evidence type="ECO:0000256" key="1">
    <source>
        <dbReference type="ARBA" id="ARBA00004141"/>
    </source>
</evidence>
<evidence type="ECO:0000313" key="11">
    <source>
        <dbReference type="EMBL" id="OJJ52394.1"/>
    </source>
</evidence>
<dbReference type="AlphaFoldDB" id="A0A1L9SYU3"/>
<evidence type="ECO:0000256" key="3">
    <source>
        <dbReference type="ARBA" id="ARBA00022448"/>
    </source>
</evidence>
<evidence type="ECO:0000256" key="4">
    <source>
        <dbReference type="ARBA" id="ARBA00022692"/>
    </source>
</evidence>
<name>A0A1L9SYU3_9EURO</name>
<dbReference type="SUPFAM" id="SSF103473">
    <property type="entry name" value="MFS general substrate transporter"/>
    <property type="match status" value="1"/>
</dbReference>
<proteinExistence type="inferred from homology"/>
<feature type="domain" description="Major facilitator superfamily (MFS) profile" evidence="10">
    <location>
        <begin position="22"/>
        <end position="484"/>
    </location>
</feature>
<feature type="transmembrane region" description="Helical" evidence="9">
    <location>
        <begin position="67"/>
        <end position="86"/>
    </location>
</feature>
<gene>
    <name evidence="11" type="ORF">ASPSYDRAFT_95711</name>
</gene>
<keyword evidence="5 9" id="KW-1133">Transmembrane helix</keyword>
<feature type="transmembrane region" description="Helical" evidence="9">
    <location>
        <begin position="118"/>
        <end position="140"/>
    </location>
</feature>
<evidence type="ECO:0000256" key="2">
    <source>
        <dbReference type="ARBA" id="ARBA00010992"/>
    </source>
</evidence>
<dbReference type="RefSeq" id="XP_040696200.1">
    <property type="nucleotide sequence ID" value="XM_040853154.1"/>
</dbReference>
<dbReference type="OrthoDB" id="508119at2759"/>
<dbReference type="EMBL" id="KV878602">
    <property type="protein sequence ID" value="OJJ52394.1"/>
    <property type="molecule type" value="Genomic_DNA"/>
</dbReference>
<dbReference type="PANTHER" id="PTHR48022">
    <property type="entry name" value="PLASTIDIC GLUCOSE TRANSPORTER 4"/>
    <property type="match status" value="1"/>
</dbReference>
<dbReference type="GeneID" id="63769227"/>
<dbReference type="InterPro" id="IPR005829">
    <property type="entry name" value="Sugar_transporter_CS"/>
</dbReference>
<dbReference type="GO" id="GO:0005351">
    <property type="term" value="F:carbohydrate:proton symporter activity"/>
    <property type="evidence" value="ECO:0007669"/>
    <property type="project" value="TreeGrafter"/>
</dbReference>
<evidence type="ECO:0000256" key="5">
    <source>
        <dbReference type="ARBA" id="ARBA00022989"/>
    </source>
</evidence>
<dbReference type="Gene3D" id="1.20.1250.20">
    <property type="entry name" value="MFS general substrate transporter like domains"/>
    <property type="match status" value="1"/>
</dbReference>
<organism evidence="11 12">
    <name type="scientific">Aspergillus sydowii CBS 593.65</name>
    <dbReference type="NCBI Taxonomy" id="1036612"/>
    <lineage>
        <taxon>Eukaryota</taxon>
        <taxon>Fungi</taxon>
        <taxon>Dikarya</taxon>
        <taxon>Ascomycota</taxon>
        <taxon>Pezizomycotina</taxon>
        <taxon>Eurotiomycetes</taxon>
        <taxon>Eurotiomycetidae</taxon>
        <taxon>Eurotiales</taxon>
        <taxon>Aspergillaceae</taxon>
        <taxon>Aspergillus</taxon>
        <taxon>Aspergillus subgen. Nidulantes</taxon>
    </lineage>
</organism>